<protein>
    <submittedName>
        <fullName evidence="3">Uncharacterized protein</fullName>
    </submittedName>
</protein>
<gene>
    <name evidence="3" type="ORF">EYC80_002006</name>
</gene>
<feature type="coiled-coil region" evidence="1">
    <location>
        <begin position="215"/>
        <end position="249"/>
    </location>
</feature>
<feature type="compositionally biased region" description="Polar residues" evidence="2">
    <location>
        <begin position="194"/>
        <end position="208"/>
    </location>
</feature>
<dbReference type="OrthoDB" id="4066896at2759"/>
<organism evidence="3 4">
    <name type="scientific">Monilinia laxa</name>
    <name type="common">Brown rot fungus</name>
    <name type="synonym">Sclerotinia laxa</name>
    <dbReference type="NCBI Taxonomy" id="61186"/>
    <lineage>
        <taxon>Eukaryota</taxon>
        <taxon>Fungi</taxon>
        <taxon>Dikarya</taxon>
        <taxon>Ascomycota</taxon>
        <taxon>Pezizomycotina</taxon>
        <taxon>Leotiomycetes</taxon>
        <taxon>Helotiales</taxon>
        <taxon>Sclerotiniaceae</taxon>
        <taxon>Monilinia</taxon>
    </lineage>
</organism>
<evidence type="ECO:0000313" key="4">
    <source>
        <dbReference type="Proteomes" id="UP000326757"/>
    </source>
</evidence>
<evidence type="ECO:0000256" key="2">
    <source>
        <dbReference type="SAM" id="MobiDB-lite"/>
    </source>
</evidence>
<feature type="region of interest" description="Disordered" evidence="2">
    <location>
        <begin position="166"/>
        <end position="208"/>
    </location>
</feature>
<feature type="region of interest" description="Disordered" evidence="2">
    <location>
        <begin position="1"/>
        <end position="102"/>
    </location>
</feature>
<dbReference type="AlphaFoldDB" id="A0A5N6K6R0"/>
<feature type="compositionally biased region" description="Polar residues" evidence="2">
    <location>
        <begin position="169"/>
        <end position="178"/>
    </location>
</feature>
<name>A0A5N6K6R0_MONLA</name>
<comment type="caution">
    <text evidence="3">The sequence shown here is derived from an EMBL/GenBank/DDBJ whole genome shotgun (WGS) entry which is preliminary data.</text>
</comment>
<keyword evidence="4" id="KW-1185">Reference proteome</keyword>
<dbReference type="EMBL" id="VIGI01000007">
    <property type="protein sequence ID" value="KAB8298275.1"/>
    <property type="molecule type" value="Genomic_DNA"/>
</dbReference>
<feature type="coiled-coil region" evidence="1">
    <location>
        <begin position="355"/>
        <end position="382"/>
    </location>
</feature>
<evidence type="ECO:0000256" key="1">
    <source>
        <dbReference type="SAM" id="Coils"/>
    </source>
</evidence>
<keyword evidence="1" id="KW-0175">Coiled coil</keyword>
<feature type="compositionally biased region" description="Pro residues" evidence="2">
    <location>
        <begin position="84"/>
        <end position="96"/>
    </location>
</feature>
<proteinExistence type="predicted"/>
<sequence>MGAFDDRPGSSDSIVPKSRLSTIGASPPPEDETDNGTTRSSKKKRRSSLSDLKSLMAQATLGPMTPSPEQKPVTTPPNKTDFPPRTPSPAKVPPSPLKITKVPINGSIMDRDRSLMYRNSPSLKENTSITSPDRSIGNLTERAQNIMSSLDSTPISSPVKEQWRAGHNKTVSLSSNIPTLRGTPRDPSRPTAALGNSNGNKSPQRLRLQSPQKLRERLQNEAKAINEAEASLQNELSKIGEEMAKLNAVSAIPRTSDIARLSEAVLLLETKIPTIVKDLNERNDAVKKELETSLQASEFKVKGLDQLYKESSAENELLYEKFNAELGKIVKALRASKKGAVGEDGNGVNGAMSAKEELVTRMRESSEETARVKKENARLRREVLTLRTLLKGQEGAL</sequence>
<evidence type="ECO:0000313" key="3">
    <source>
        <dbReference type="EMBL" id="KAB8298275.1"/>
    </source>
</evidence>
<accession>A0A5N6K6R0</accession>
<dbReference type="Proteomes" id="UP000326757">
    <property type="component" value="Unassembled WGS sequence"/>
</dbReference>
<reference evidence="3 4" key="1">
    <citation type="submission" date="2019-06" db="EMBL/GenBank/DDBJ databases">
        <title>Genome Sequence of the Brown Rot Fungal Pathogen Monilinia laxa.</title>
        <authorList>
            <person name="De Miccolis Angelini R.M."/>
            <person name="Landi L."/>
            <person name="Abate D."/>
            <person name="Pollastro S."/>
            <person name="Romanazzi G."/>
            <person name="Faretra F."/>
        </authorList>
    </citation>
    <scope>NUCLEOTIDE SEQUENCE [LARGE SCALE GENOMIC DNA]</scope>
    <source>
        <strain evidence="3 4">Mlax316</strain>
    </source>
</reference>